<sequence>MLYEKWIGSISKYTNNTYQGHDTITYANFVPLTLANALEFEYLGPQGMRCLIAWALFRRLVMITDPDRRTTNGDPETSCYKNTTSVMGLALTSRFLYSVISNKTIVEADEMTTNIRKAYQAAMQSSSWMTGCVRNTAVRKLGNIRQHIGGLGNFQDGAYVEKYYDFLLSWLLLVLLLPLLPPDWLLPPFFISSRGGKEADLSLDRLELYPRLADRRRVLERWLLDFSFFYE</sequence>
<dbReference type="Proteomes" id="UP000821865">
    <property type="component" value="Chromosome 3"/>
</dbReference>
<keyword evidence="2" id="KW-1185">Reference proteome</keyword>
<comment type="caution">
    <text evidence="1">The sequence shown here is derived from an EMBL/GenBank/DDBJ whole genome shotgun (WGS) entry which is preliminary data.</text>
</comment>
<proteinExistence type="predicted"/>
<reference evidence="1" key="1">
    <citation type="submission" date="2020-05" db="EMBL/GenBank/DDBJ databases">
        <title>Large-scale comparative analyses of tick genomes elucidate their genetic diversity and vector capacities.</title>
        <authorList>
            <person name="Jia N."/>
            <person name="Wang J."/>
            <person name="Shi W."/>
            <person name="Du L."/>
            <person name="Sun Y."/>
            <person name="Zhan W."/>
            <person name="Jiang J."/>
            <person name="Wang Q."/>
            <person name="Zhang B."/>
            <person name="Ji P."/>
            <person name="Sakyi L.B."/>
            <person name="Cui X."/>
            <person name="Yuan T."/>
            <person name="Jiang B."/>
            <person name="Yang W."/>
            <person name="Lam T.T.-Y."/>
            <person name="Chang Q."/>
            <person name="Ding S."/>
            <person name="Wang X."/>
            <person name="Zhu J."/>
            <person name="Ruan X."/>
            <person name="Zhao L."/>
            <person name="Wei J."/>
            <person name="Que T."/>
            <person name="Du C."/>
            <person name="Cheng J."/>
            <person name="Dai P."/>
            <person name="Han X."/>
            <person name="Huang E."/>
            <person name="Gao Y."/>
            <person name="Liu J."/>
            <person name="Shao H."/>
            <person name="Ye R."/>
            <person name="Li L."/>
            <person name="Wei W."/>
            <person name="Wang X."/>
            <person name="Wang C."/>
            <person name="Yang T."/>
            <person name="Huo Q."/>
            <person name="Li W."/>
            <person name="Guo W."/>
            <person name="Chen H."/>
            <person name="Zhou L."/>
            <person name="Ni X."/>
            <person name="Tian J."/>
            <person name="Zhou Y."/>
            <person name="Sheng Y."/>
            <person name="Liu T."/>
            <person name="Pan Y."/>
            <person name="Xia L."/>
            <person name="Li J."/>
            <person name="Zhao F."/>
            <person name="Cao W."/>
        </authorList>
    </citation>
    <scope>NUCLEOTIDE SEQUENCE</scope>
    <source>
        <strain evidence="1">Dsil-2018</strain>
    </source>
</reference>
<organism evidence="1 2">
    <name type="scientific">Dermacentor silvarum</name>
    <name type="common">Tick</name>
    <dbReference type="NCBI Taxonomy" id="543639"/>
    <lineage>
        <taxon>Eukaryota</taxon>
        <taxon>Metazoa</taxon>
        <taxon>Ecdysozoa</taxon>
        <taxon>Arthropoda</taxon>
        <taxon>Chelicerata</taxon>
        <taxon>Arachnida</taxon>
        <taxon>Acari</taxon>
        <taxon>Parasitiformes</taxon>
        <taxon>Ixodida</taxon>
        <taxon>Ixodoidea</taxon>
        <taxon>Ixodidae</taxon>
        <taxon>Rhipicephalinae</taxon>
        <taxon>Dermacentor</taxon>
    </lineage>
</organism>
<accession>A0ACB8D1R7</accession>
<protein>
    <submittedName>
        <fullName evidence="1">Uncharacterized protein</fullName>
    </submittedName>
</protein>
<dbReference type="EMBL" id="CM023472">
    <property type="protein sequence ID" value="KAH7958313.1"/>
    <property type="molecule type" value="Genomic_DNA"/>
</dbReference>
<evidence type="ECO:0000313" key="1">
    <source>
        <dbReference type="EMBL" id="KAH7958313.1"/>
    </source>
</evidence>
<name>A0ACB8D1R7_DERSI</name>
<gene>
    <name evidence="1" type="ORF">HPB49_000724</name>
</gene>
<evidence type="ECO:0000313" key="2">
    <source>
        <dbReference type="Proteomes" id="UP000821865"/>
    </source>
</evidence>